<dbReference type="GO" id="GO:0016787">
    <property type="term" value="F:hydrolase activity"/>
    <property type="evidence" value="ECO:0007669"/>
    <property type="project" value="UniProtKB-KW"/>
</dbReference>
<dbReference type="RefSeq" id="WP_153728473.1">
    <property type="nucleotide sequence ID" value="NZ_WJNH01000005.1"/>
</dbReference>
<evidence type="ECO:0000259" key="5">
    <source>
        <dbReference type="PROSITE" id="PS51192"/>
    </source>
</evidence>
<keyword evidence="2" id="KW-0378">Hydrolase</keyword>
<evidence type="ECO:0000313" key="8">
    <source>
        <dbReference type="Proteomes" id="UP000480185"/>
    </source>
</evidence>
<dbReference type="Pfam" id="PF00271">
    <property type="entry name" value="Helicase_C"/>
    <property type="match status" value="1"/>
</dbReference>
<dbReference type="AlphaFoldDB" id="A0A6G1X6R1"/>
<dbReference type="SUPFAM" id="SSF52540">
    <property type="entry name" value="P-loop containing nucleoside triphosphate hydrolases"/>
    <property type="match status" value="2"/>
</dbReference>
<dbReference type="GO" id="GO:0004386">
    <property type="term" value="F:helicase activity"/>
    <property type="evidence" value="ECO:0007669"/>
    <property type="project" value="UniProtKB-KW"/>
</dbReference>
<protein>
    <submittedName>
        <fullName evidence="7">DEAD/DEAH box helicase</fullName>
    </submittedName>
</protein>
<dbReference type="SMART" id="SM00490">
    <property type="entry name" value="HELICc"/>
    <property type="match status" value="1"/>
</dbReference>
<keyword evidence="8" id="KW-1185">Reference proteome</keyword>
<dbReference type="PANTHER" id="PTHR45766:SF6">
    <property type="entry name" value="SWI_SNF-RELATED MATRIX-ASSOCIATED ACTIN-DEPENDENT REGULATOR OF CHROMATIN SUBFAMILY A-LIKE PROTEIN 1"/>
    <property type="match status" value="1"/>
</dbReference>
<dbReference type="InterPro" id="IPR057342">
    <property type="entry name" value="DEXDc_RapA"/>
</dbReference>
<dbReference type="InterPro" id="IPR049730">
    <property type="entry name" value="SNF2/RAD54-like_C"/>
</dbReference>
<dbReference type="SMART" id="SM00487">
    <property type="entry name" value="DEXDc"/>
    <property type="match status" value="1"/>
</dbReference>
<dbReference type="InterPro" id="IPR027417">
    <property type="entry name" value="P-loop_NTPase"/>
</dbReference>
<dbReference type="Gene3D" id="3.40.50.10810">
    <property type="entry name" value="Tandem AAA-ATPase domain"/>
    <property type="match status" value="1"/>
</dbReference>
<reference evidence="7 8" key="1">
    <citation type="submission" date="2019-11" db="EMBL/GenBank/DDBJ databases">
        <authorList>
            <person name="Li J."/>
        </authorList>
    </citation>
    <scope>NUCLEOTIDE SEQUENCE [LARGE SCALE GENOMIC DNA]</scope>
    <source>
        <strain evidence="7 8">J4</strain>
    </source>
</reference>
<evidence type="ECO:0000256" key="2">
    <source>
        <dbReference type="ARBA" id="ARBA00022801"/>
    </source>
</evidence>
<dbReference type="InterPro" id="IPR001650">
    <property type="entry name" value="Helicase_C-like"/>
</dbReference>
<dbReference type="GO" id="GO:0005524">
    <property type="term" value="F:ATP binding"/>
    <property type="evidence" value="ECO:0007669"/>
    <property type="project" value="UniProtKB-KW"/>
</dbReference>
<gene>
    <name evidence="7" type="ORF">GH754_09525</name>
</gene>
<dbReference type="Pfam" id="PF00176">
    <property type="entry name" value="SNF2-rel_dom"/>
    <property type="match status" value="1"/>
</dbReference>
<dbReference type="Gene3D" id="3.40.50.300">
    <property type="entry name" value="P-loop containing nucleotide triphosphate hydrolases"/>
    <property type="match status" value="1"/>
</dbReference>
<evidence type="ECO:0000256" key="4">
    <source>
        <dbReference type="ARBA" id="ARBA00022840"/>
    </source>
</evidence>
<sequence length="555" mass="65060">MKINYQFDQQFINEFNHRLNENGPFASFEMFQMAYDTAKNLHVPDFEGLQSPQHLPQMEFLEHQLDTAKQVVEKMNGRAILADEVGLGKTIEAGLILKEYMIRGLAKKILILVPASLVNQWVKELNEKFYIPAVSQRKLYVWEQCDVVVSSIDTAKRSPHREIVLDQHYDFLIIDEAHKLKNHKTKNYQFVNSLKKTYCLLLTATPVQNQLSDIFNLVTILKPGFLGSYEEFTKTFGNKRTALKEDEKLKQLIQDVMVRNRREDTGIEWTKRNVETVWINFSDEEQKVYDQLDHELFSQDPFTSITLKREFCSSREALYLSLKKMFEEKAEKYKDEEWNQEIIQKIEQLPHHSKAQKVVDIIQDSTEKFIIFTEYRATQYYLQWYLQQHGISSVPFRGGFKRSKKEWMTQLFQNHAQVLVATEAGGEGINLQFCHNMIHYDLPWNPMRLEQRIGRVHRFGQKENVNIYYLAIKNTIDEHLVSLLYEKINLFERVIGDLDIILQQLNIPSLENEIKEIYAESETPGEARIKLENLTAAFQDAAQDEVDQDGTTSHS</sequence>
<dbReference type="InterPro" id="IPR000330">
    <property type="entry name" value="SNF2_N"/>
</dbReference>
<dbReference type="EMBL" id="WJNH01000005">
    <property type="protein sequence ID" value="MRG86570.1"/>
    <property type="molecule type" value="Genomic_DNA"/>
</dbReference>
<dbReference type="PROSITE" id="PS51194">
    <property type="entry name" value="HELICASE_CTER"/>
    <property type="match status" value="1"/>
</dbReference>
<dbReference type="CDD" id="cd18011">
    <property type="entry name" value="DEXDc_RapA"/>
    <property type="match status" value="1"/>
</dbReference>
<dbReference type="PROSITE" id="PS51192">
    <property type="entry name" value="HELICASE_ATP_BIND_1"/>
    <property type="match status" value="1"/>
</dbReference>
<organism evidence="7 8">
    <name type="scientific">Salinibacillus xinjiangensis</name>
    <dbReference type="NCBI Taxonomy" id="1229268"/>
    <lineage>
        <taxon>Bacteria</taxon>
        <taxon>Bacillati</taxon>
        <taxon>Bacillota</taxon>
        <taxon>Bacilli</taxon>
        <taxon>Bacillales</taxon>
        <taxon>Bacillaceae</taxon>
        <taxon>Salinibacillus</taxon>
    </lineage>
</organism>
<proteinExistence type="predicted"/>
<evidence type="ECO:0000256" key="1">
    <source>
        <dbReference type="ARBA" id="ARBA00022741"/>
    </source>
</evidence>
<keyword evidence="1" id="KW-0547">Nucleotide-binding</keyword>
<keyword evidence="3 7" id="KW-0347">Helicase</keyword>
<feature type="domain" description="Helicase C-terminal" evidence="6">
    <location>
        <begin position="354"/>
        <end position="518"/>
    </location>
</feature>
<dbReference type="PANTHER" id="PTHR45766">
    <property type="entry name" value="DNA ANNEALING HELICASE AND ENDONUCLEASE ZRANB3 FAMILY MEMBER"/>
    <property type="match status" value="1"/>
</dbReference>
<dbReference type="OrthoDB" id="9814088at2"/>
<accession>A0A6G1X6R1</accession>
<dbReference type="Proteomes" id="UP000480185">
    <property type="component" value="Unassembled WGS sequence"/>
</dbReference>
<evidence type="ECO:0000259" key="6">
    <source>
        <dbReference type="PROSITE" id="PS51194"/>
    </source>
</evidence>
<dbReference type="InterPro" id="IPR014001">
    <property type="entry name" value="Helicase_ATP-bd"/>
</dbReference>
<comment type="caution">
    <text evidence="7">The sequence shown here is derived from an EMBL/GenBank/DDBJ whole genome shotgun (WGS) entry which is preliminary data.</text>
</comment>
<keyword evidence="4" id="KW-0067">ATP-binding</keyword>
<name>A0A6G1X6R1_9BACI</name>
<dbReference type="InterPro" id="IPR038718">
    <property type="entry name" value="SNF2-like_sf"/>
</dbReference>
<evidence type="ECO:0000313" key="7">
    <source>
        <dbReference type="EMBL" id="MRG86570.1"/>
    </source>
</evidence>
<feature type="domain" description="Helicase ATP-binding" evidence="5">
    <location>
        <begin position="70"/>
        <end position="224"/>
    </location>
</feature>
<dbReference type="CDD" id="cd18793">
    <property type="entry name" value="SF2_C_SNF"/>
    <property type="match status" value="1"/>
</dbReference>
<evidence type="ECO:0000256" key="3">
    <source>
        <dbReference type="ARBA" id="ARBA00022806"/>
    </source>
</evidence>